<dbReference type="InterPro" id="IPR036291">
    <property type="entry name" value="NAD(P)-bd_dom_sf"/>
</dbReference>
<dbReference type="KEGG" id="dzi:111308810"/>
<dbReference type="OrthoDB" id="1706287at2759"/>
<evidence type="ECO:0000313" key="2">
    <source>
        <dbReference type="RefSeq" id="XP_022763149.1"/>
    </source>
</evidence>
<reference evidence="2" key="1">
    <citation type="submission" date="2025-08" db="UniProtKB">
        <authorList>
            <consortium name="RefSeq"/>
        </authorList>
    </citation>
    <scope>IDENTIFICATION</scope>
    <source>
        <tissue evidence="2">Fruit stalk</tissue>
    </source>
</reference>
<dbReference type="SUPFAM" id="SSF51735">
    <property type="entry name" value="NAD(P)-binding Rossmann-fold domains"/>
    <property type="match status" value="1"/>
</dbReference>
<evidence type="ECO:0000313" key="1">
    <source>
        <dbReference type="Proteomes" id="UP000515121"/>
    </source>
</evidence>
<dbReference type="PANTHER" id="PTHR11092">
    <property type="entry name" value="SUGAR NUCLEOTIDE EPIMERASE RELATED"/>
    <property type="match status" value="1"/>
</dbReference>
<keyword evidence="1" id="KW-1185">Reference proteome</keyword>
<dbReference type="Proteomes" id="UP000515121">
    <property type="component" value="Unplaced"/>
</dbReference>
<dbReference type="AlphaFoldDB" id="A0A6P6AE41"/>
<name>A0A6P6AE41_DURZI</name>
<protein>
    <submittedName>
        <fullName evidence="2">Epimerase family protein SDR39U1 homolog, chloroplastic-like</fullName>
    </submittedName>
</protein>
<dbReference type="PANTHER" id="PTHR11092:SF0">
    <property type="entry name" value="EPIMERASE FAMILY PROTEIN SDR39U1"/>
    <property type="match status" value="1"/>
</dbReference>
<dbReference type="GeneID" id="111308810"/>
<sequence length="115" mass="12591">MKMEVFCSHISLSWTRFISPSLHIPHSFSANQMTVSVTGATGFIGKRLVQRLHTVKDFPGIIIAEEAGWEGCIEGSNAVVNLAGMFISTRWSPEVGVGRSSILVFILCCQTDISF</sequence>
<organism evidence="1 2">
    <name type="scientific">Durio zibethinus</name>
    <name type="common">Durian</name>
    <dbReference type="NCBI Taxonomy" id="66656"/>
    <lineage>
        <taxon>Eukaryota</taxon>
        <taxon>Viridiplantae</taxon>
        <taxon>Streptophyta</taxon>
        <taxon>Embryophyta</taxon>
        <taxon>Tracheophyta</taxon>
        <taxon>Spermatophyta</taxon>
        <taxon>Magnoliopsida</taxon>
        <taxon>eudicotyledons</taxon>
        <taxon>Gunneridae</taxon>
        <taxon>Pentapetalae</taxon>
        <taxon>rosids</taxon>
        <taxon>malvids</taxon>
        <taxon>Malvales</taxon>
        <taxon>Malvaceae</taxon>
        <taxon>Helicteroideae</taxon>
        <taxon>Durio</taxon>
    </lineage>
</organism>
<dbReference type="Gene3D" id="3.40.50.720">
    <property type="entry name" value="NAD(P)-binding Rossmann-like Domain"/>
    <property type="match status" value="1"/>
</dbReference>
<proteinExistence type="predicted"/>
<gene>
    <name evidence="2" type="primary">LOC111308810</name>
</gene>
<dbReference type="RefSeq" id="XP_022763149.1">
    <property type="nucleotide sequence ID" value="XM_022907414.1"/>
</dbReference>
<accession>A0A6P6AE41</accession>